<keyword evidence="2" id="KW-1185">Reference proteome</keyword>
<protein>
    <submittedName>
        <fullName evidence="1">Uncharacterized protein</fullName>
    </submittedName>
</protein>
<organism evidence="1 2">
    <name type="scientific">Nephila pilipes</name>
    <name type="common">Giant wood spider</name>
    <name type="synonym">Nephila maculata</name>
    <dbReference type="NCBI Taxonomy" id="299642"/>
    <lineage>
        <taxon>Eukaryota</taxon>
        <taxon>Metazoa</taxon>
        <taxon>Ecdysozoa</taxon>
        <taxon>Arthropoda</taxon>
        <taxon>Chelicerata</taxon>
        <taxon>Arachnida</taxon>
        <taxon>Araneae</taxon>
        <taxon>Araneomorphae</taxon>
        <taxon>Entelegynae</taxon>
        <taxon>Araneoidea</taxon>
        <taxon>Nephilidae</taxon>
        <taxon>Nephila</taxon>
    </lineage>
</organism>
<evidence type="ECO:0000313" key="2">
    <source>
        <dbReference type="Proteomes" id="UP000887013"/>
    </source>
</evidence>
<dbReference type="Proteomes" id="UP000887013">
    <property type="component" value="Unassembled WGS sequence"/>
</dbReference>
<evidence type="ECO:0000313" key="1">
    <source>
        <dbReference type="EMBL" id="GFS72963.1"/>
    </source>
</evidence>
<name>A0A8X6MQZ0_NEPPI</name>
<accession>A0A8X6MQZ0</accession>
<gene>
    <name evidence="1" type="ORF">NPIL_530381</name>
</gene>
<dbReference type="OrthoDB" id="10318141at2759"/>
<reference evidence="1" key="1">
    <citation type="submission" date="2020-08" db="EMBL/GenBank/DDBJ databases">
        <title>Multicomponent nature underlies the extraordinary mechanical properties of spider dragline silk.</title>
        <authorList>
            <person name="Kono N."/>
            <person name="Nakamura H."/>
            <person name="Mori M."/>
            <person name="Yoshida Y."/>
            <person name="Ohtoshi R."/>
            <person name="Malay A.D."/>
            <person name="Moran D.A.P."/>
            <person name="Tomita M."/>
            <person name="Numata K."/>
            <person name="Arakawa K."/>
        </authorList>
    </citation>
    <scope>NUCLEOTIDE SEQUENCE</scope>
</reference>
<proteinExistence type="predicted"/>
<sequence length="145" mass="16165">MGKLLFAQCPNGALGGWQTLLSRLSPKRLQNTQITLLQHLWRAVGTSLAGEEGRGREYFRKFENILILSPPGVTIPGNKPEKYSEFRRRSDQLSVPGGQNAATSLVDGVPFPLLGTGRLGYRRHVQLRVTEDGEEDPERETLHCL</sequence>
<dbReference type="AlphaFoldDB" id="A0A8X6MQZ0"/>
<comment type="caution">
    <text evidence="1">The sequence shown here is derived from an EMBL/GenBank/DDBJ whole genome shotgun (WGS) entry which is preliminary data.</text>
</comment>
<dbReference type="EMBL" id="BMAW01049878">
    <property type="protein sequence ID" value="GFS72963.1"/>
    <property type="molecule type" value="Genomic_DNA"/>
</dbReference>